<dbReference type="InterPro" id="IPR021431">
    <property type="entry name" value="DUF3080"/>
</dbReference>
<dbReference type="AlphaFoldDB" id="A0A348WNY7"/>
<protein>
    <recommendedName>
        <fullName evidence="4">DUF3080 domain-containing protein</fullName>
    </recommendedName>
</protein>
<organism evidence="2 3">
    <name type="scientific">Idiomarina baltica</name>
    <dbReference type="NCBI Taxonomy" id="190892"/>
    <lineage>
        <taxon>Bacteria</taxon>
        <taxon>Pseudomonadati</taxon>
        <taxon>Pseudomonadota</taxon>
        <taxon>Gammaproteobacteria</taxon>
        <taxon>Alteromonadales</taxon>
        <taxon>Idiomarinaceae</taxon>
        <taxon>Idiomarina</taxon>
    </lineage>
</organism>
<evidence type="ECO:0008006" key="4">
    <source>
        <dbReference type="Google" id="ProtNLM"/>
    </source>
</evidence>
<evidence type="ECO:0000256" key="1">
    <source>
        <dbReference type="SAM" id="Coils"/>
    </source>
</evidence>
<dbReference type="Pfam" id="PF11279">
    <property type="entry name" value="DUF3080"/>
    <property type="match status" value="1"/>
</dbReference>
<evidence type="ECO:0000313" key="3">
    <source>
        <dbReference type="Proteomes" id="UP000262878"/>
    </source>
</evidence>
<comment type="caution">
    <text evidence="2">The sequence shown here is derived from an EMBL/GenBank/DDBJ whole genome shotgun (WGS) entry which is preliminary data.</text>
</comment>
<proteinExistence type="predicted"/>
<dbReference type="STRING" id="314276.OS145_00525"/>
<name>A0A348WNY7_9GAMM</name>
<feature type="coiled-coil region" evidence="1">
    <location>
        <begin position="282"/>
        <end position="309"/>
    </location>
</feature>
<dbReference type="EMBL" id="DMUP01000128">
    <property type="protein sequence ID" value="HAR56249.1"/>
    <property type="molecule type" value="Genomic_DNA"/>
</dbReference>
<accession>A0A348WNY7</accession>
<keyword evidence="1" id="KW-0175">Coiled coil</keyword>
<evidence type="ECO:0000313" key="2">
    <source>
        <dbReference type="EMBL" id="HAR56249.1"/>
    </source>
</evidence>
<dbReference type="Proteomes" id="UP000262878">
    <property type="component" value="Unassembled WGS sequence"/>
</dbReference>
<sequence>MSLANNTMLTSLKLLVTRLQPKRCVNAWIVAILLVSLVGCSQPSTVSSLHALHERVAFTLDIELTPLTFEPRPPQLPDVRVLKPTASTPTMRFLTALQLNHCRAGQLIAERNSALGRLDDGFSRFQDDQSLIKALRQCAKSPQSEAFAAELITAAQQLSDTTSARLARALATDKGLRHALTMAATPLVTISDTEFSHSINALNAVTSWLEEPNTAVDLNEPLKVLAQEDYLPQLMRSIAEYSVLLTQFSEQLDNIAQPAGCLSKGIPERAHRLHSAFISVFIKQTQGDLADIQRQYQRFSEALNTLAMKAPQPELKHYLNQWALYDARLTQATKSFVQPWQQFFEACGFKAGR</sequence>
<gene>
    <name evidence="2" type="ORF">DCR58_05605</name>
</gene>
<reference evidence="2 3" key="1">
    <citation type="journal article" date="2018" name="Nat. Biotechnol.">
        <title>A standardized bacterial taxonomy based on genome phylogeny substantially revises the tree of life.</title>
        <authorList>
            <person name="Parks D.H."/>
            <person name="Chuvochina M."/>
            <person name="Waite D.W."/>
            <person name="Rinke C."/>
            <person name="Skarshewski A."/>
            <person name="Chaumeil P.A."/>
            <person name="Hugenholtz P."/>
        </authorList>
    </citation>
    <scope>NUCLEOTIDE SEQUENCE [LARGE SCALE GENOMIC DNA]</scope>
    <source>
        <strain evidence="2">UBA9360</strain>
    </source>
</reference>